<dbReference type="EMBL" id="KQ474073">
    <property type="protein sequence ID" value="KPV78265.1"/>
    <property type="molecule type" value="Genomic_DNA"/>
</dbReference>
<dbReference type="InterPro" id="IPR036286">
    <property type="entry name" value="LexA/Signal_pep-like_sf"/>
</dbReference>
<evidence type="ECO:0000256" key="3">
    <source>
        <dbReference type="ARBA" id="ARBA00013650"/>
    </source>
</evidence>
<dbReference type="OrthoDB" id="308440at2759"/>
<dbReference type="GeneID" id="28972445"/>
<protein>
    <recommendedName>
        <fullName evidence="3">Mitochondrial inner membrane protease subunit 2</fullName>
    </recommendedName>
</protein>
<keyword evidence="9" id="KW-0496">Mitochondrion</keyword>
<evidence type="ECO:0000256" key="6">
    <source>
        <dbReference type="ARBA" id="ARBA00022792"/>
    </source>
</evidence>
<proteinExistence type="inferred from homology"/>
<evidence type="ECO:0000256" key="10">
    <source>
        <dbReference type="ARBA" id="ARBA00023136"/>
    </source>
</evidence>
<dbReference type="InterPro" id="IPR000223">
    <property type="entry name" value="Pept_S26A_signal_pept_1"/>
</dbReference>
<dbReference type="GO" id="GO:0042720">
    <property type="term" value="C:mitochondrial inner membrane peptidase complex"/>
    <property type="evidence" value="ECO:0007669"/>
    <property type="project" value="InterPro"/>
</dbReference>
<dbReference type="Pfam" id="PF10502">
    <property type="entry name" value="Peptidase_S26"/>
    <property type="match status" value="1"/>
</dbReference>
<dbReference type="CDD" id="cd06530">
    <property type="entry name" value="S26_SPase_I"/>
    <property type="match status" value="1"/>
</dbReference>
<organism evidence="14 15">
    <name type="scientific">Rhodotorula graminis (strain WP1)</name>
    <dbReference type="NCBI Taxonomy" id="578459"/>
    <lineage>
        <taxon>Eukaryota</taxon>
        <taxon>Fungi</taxon>
        <taxon>Dikarya</taxon>
        <taxon>Basidiomycota</taxon>
        <taxon>Pucciniomycotina</taxon>
        <taxon>Microbotryomycetes</taxon>
        <taxon>Sporidiobolales</taxon>
        <taxon>Sporidiobolaceae</taxon>
        <taxon>Rhodotorula</taxon>
    </lineage>
</organism>
<dbReference type="GO" id="GO:0006465">
    <property type="term" value="P:signal peptide processing"/>
    <property type="evidence" value="ECO:0007669"/>
    <property type="project" value="InterPro"/>
</dbReference>
<keyword evidence="5" id="KW-0812">Transmembrane</keyword>
<evidence type="ECO:0000256" key="4">
    <source>
        <dbReference type="ARBA" id="ARBA00022670"/>
    </source>
</evidence>
<comment type="subcellular location">
    <subcellularLocation>
        <location evidence="1">Mitochondrion inner membrane</location>
        <topology evidence="1">Single-pass membrane protein</topology>
    </subcellularLocation>
</comment>
<sequence>MVSRGGARGLREASEPTTSGEQLVPISHLISLASTQLKLATSHAHLLGSLLSPPSALRQSSPCPTHHSTSDDLAAPRPTRVALRRALKVAGWGAVALFFNEHVYSIATVSGRSPTLNPDSPSMIKDIVLLNRYAALAAAHGDRSGFKPGDVVAVKSPVKPGTLLIKRLVALPNSIVRTLAPYPESTVRVPQGSCWIEGDERYHSRDSNTFGPVPMGLVESRVDWVLWPPRCALCLSPLSLAPETRDS</sequence>
<dbReference type="Proteomes" id="UP000053890">
    <property type="component" value="Unassembled WGS sequence"/>
</dbReference>
<accession>A0A194SCU5</accession>
<dbReference type="PANTHER" id="PTHR46041:SF2">
    <property type="entry name" value="MITOCHONDRIAL INNER MEMBRANE PROTEASE SUBUNIT 2"/>
    <property type="match status" value="1"/>
</dbReference>
<evidence type="ECO:0000256" key="12">
    <source>
        <dbReference type="SAM" id="MobiDB-lite"/>
    </source>
</evidence>
<evidence type="ECO:0000256" key="7">
    <source>
        <dbReference type="ARBA" id="ARBA00022801"/>
    </source>
</evidence>
<feature type="active site" evidence="11">
    <location>
        <position position="113"/>
    </location>
</feature>
<keyword evidence="6" id="KW-0999">Mitochondrion inner membrane</keyword>
<dbReference type="GO" id="GO:0006627">
    <property type="term" value="P:protein processing involved in protein targeting to mitochondrion"/>
    <property type="evidence" value="ECO:0007669"/>
    <property type="project" value="InterPro"/>
</dbReference>
<evidence type="ECO:0000256" key="2">
    <source>
        <dbReference type="ARBA" id="ARBA00007066"/>
    </source>
</evidence>
<dbReference type="STRING" id="578459.A0A194SCU5"/>
<dbReference type="SUPFAM" id="SSF51306">
    <property type="entry name" value="LexA/Signal peptidase"/>
    <property type="match status" value="1"/>
</dbReference>
<dbReference type="OMA" id="WMRITIP"/>
<evidence type="ECO:0000256" key="9">
    <source>
        <dbReference type="ARBA" id="ARBA00023128"/>
    </source>
</evidence>
<dbReference type="Gene3D" id="2.10.109.10">
    <property type="entry name" value="Umud Fragment, subunit A"/>
    <property type="match status" value="1"/>
</dbReference>
<keyword evidence="8" id="KW-1133">Transmembrane helix</keyword>
<dbReference type="AlphaFoldDB" id="A0A194SCU5"/>
<evidence type="ECO:0000256" key="11">
    <source>
        <dbReference type="PIRSR" id="PIRSR600223-1"/>
    </source>
</evidence>
<keyword evidence="10" id="KW-0472">Membrane</keyword>
<feature type="region of interest" description="Disordered" evidence="12">
    <location>
        <begin position="57"/>
        <end position="76"/>
    </location>
</feature>
<dbReference type="InterPro" id="IPR037730">
    <property type="entry name" value="IMP2"/>
</dbReference>
<dbReference type="GO" id="GO:0004252">
    <property type="term" value="F:serine-type endopeptidase activity"/>
    <property type="evidence" value="ECO:0007669"/>
    <property type="project" value="InterPro"/>
</dbReference>
<evidence type="ECO:0000259" key="13">
    <source>
        <dbReference type="Pfam" id="PF10502"/>
    </source>
</evidence>
<evidence type="ECO:0000256" key="5">
    <source>
        <dbReference type="ARBA" id="ARBA00022692"/>
    </source>
</evidence>
<feature type="domain" description="Peptidase S26" evidence="13">
    <location>
        <begin position="186"/>
        <end position="227"/>
    </location>
</feature>
<evidence type="ECO:0000313" key="15">
    <source>
        <dbReference type="Proteomes" id="UP000053890"/>
    </source>
</evidence>
<comment type="similarity">
    <text evidence="2">Belongs to the peptidase S26 family. IMP2 subfamily.</text>
</comment>
<name>A0A194SCU5_RHOGW</name>
<feature type="active site" evidence="11">
    <location>
        <position position="166"/>
    </location>
</feature>
<dbReference type="InterPro" id="IPR019533">
    <property type="entry name" value="Peptidase_S26"/>
</dbReference>
<evidence type="ECO:0000256" key="1">
    <source>
        <dbReference type="ARBA" id="ARBA00004434"/>
    </source>
</evidence>
<dbReference type="PANTHER" id="PTHR46041">
    <property type="entry name" value="MITOCHONDRIAL INNER MEMBRANE PROTEASE SUBUNIT 2"/>
    <property type="match status" value="1"/>
</dbReference>
<keyword evidence="7" id="KW-0378">Hydrolase</keyword>
<evidence type="ECO:0000313" key="14">
    <source>
        <dbReference type="EMBL" id="KPV78265.1"/>
    </source>
</evidence>
<feature type="compositionally biased region" description="Polar residues" evidence="12">
    <location>
        <begin position="58"/>
        <end position="67"/>
    </location>
</feature>
<evidence type="ECO:0000256" key="8">
    <source>
        <dbReference type="ARBA" id="ARBA00022989"/>
    </source>
</evidence>
<dbReference type="PRINTS" id="PR00727">
    <property type="entry name" value="LEADERPTASE"/>
</dbReference>
<reference evidence="14 15" key="1">
    <citation type="journal article" date="2015" name="Front. Microbiol.">
        <title>Genome sequence of the plant growth promoting endophytic yeast Rhodotorula graminis WP1.</title>
        <authorList>
            <person name="Firrincieli A."/>
            <person name="Otillar R."/>
            <person name="Salamov A."/>
            <person name="Schmutz J."/>
            <person name="Khan Z."/>
            <person name="Redman R.S."/>
            <person name="Fleck N.D."/>
            <person name="Lindquist E."/>
            <person name="Grigoriev I.V."/>
            <person name="Doty S.L."/>
        </authorList>
    </citation>
    <scope>NUCLEOTIDE SEQUENCE [LARGE SCALE GENOMIC DNA]</scope>
    <source>
        <strain evidence="14 15">WP1</strain>
    </source>
</reference>
<keyword evidence="4" id="KW-0645">Protease</keyword>
<dbReference type="RefSeq" id="XP_018274314.1">
    <property type="nucleotide sequence ID" value="XM_018411996.1"/>
</dbReference>
<gene>
    <name evidence="14" type="ORF">RHOBADRAFT_10590</name>
</gene>
<keyword evidence="15" id="KW-1185">Reference proteome</keyword>